<evidence type="ECO:0000313" key="6">
    <source>
        <dbReference type="Proteomes" id="UP000284243"/>
    </source>
</evidence>
<evidence type="ECO:0000256" key="1">
    <source>
        <dbReference type="SAM" id="Phobius"/>
    </source>
</evidence>
<keyword evidence="1" id="KW-0812">Transmembrane</keyword>
<evidence type="ECO:0000313" key="2">
    <source>
        <dbReference type="EMBL" id="RGU58459.1"/>
    </source>
</evidence>
<dbReference type="Pfam" id="PF16132">
    <property type="entry name" value="DUF4843"/>
    <property type="match status" value="1"/>
</dbReference>
<protein>
    <submittedName>
        <fullName evidence="4">DUF4843 domain-containing protein</fullName>
    </submittedName>
</protein>
<feature type="transmembrane region" description="Helical" evidence="1">
    <location>
        <begin position="6"/>
        <end position="25"/>
    </location>
</feature>
<comment type="caution">
    <text evidence="4">The sequence shown here is derived from an EMBL/GenBank/DDBJ whole genome shotgun (WGS) entry which is preliminary data.</text>
</comment>
<dbReference type="Proteomes" id="UP000283426">
    <property type="component" value="Unassembled WGS sequence"/>
</dbReference>
<dbReference type="EMBL" id="QRYC01000002">
    <property type="protein sequence ID" value="RGU58459.1"/>
    <property type="molecule type" value="Genomic_DNA"/>
</dbReference>
<evidence type="ECO:0000313" key="3">
    <source>
        <dbReference type="EMBL" id="RGV24918.1"/>
    </source>
</evidence>
<gene>
    <name evidence="3" type="ORF">DWW24_12250</name>
    <name evidence="2" type="ORF">DWW57_01715</name>
    <name evidence="4" type="ORF">DXA53_08710</name>
</gene>
<evidence type="ECO:0000313" key="5">
    <source>
        <dbReference type="Proteomes" id="UP000283426"/>
    </source>
</evidence>
<dbReference type="InterPro" id="IPR032299">
    <property type="entry name" value="DUF4843"/>
</dbReference>
<reference evidence="5 6" key="1">
    <citation type="submission" date="2018-08" db="EMBL/GenBank/DDBJ databases">
        <title>A genome reference for cultivated species of the human gut microbiota.</title>
        <authorList>
            <person name="Zou Y."/>
            <person name="Xue W."/>
            <person name="Luo G."/>
        </authorList>
    </citation>
    <scope>NUCLEOTIDE SEQUENCE [LARGE SCALE GENOMIC DNA]</scope>
    <source>
        <strain evidence="3 5">AF14-6AC</strain>
        <strain evidence="2 6">AF16-14</strain>
        <strain evidence="4 7">OF03-11</strain>
    </source>
</reference>
<evidence type="ECO:0000313" key="7">
    <source>
        <dbReference type="Proteomes" id="UP000284434"/>
    </source>
</evidence>
<dbReference type="EMBL" id="QRYW01000025">
    <property type="protein sequence ID" value="RGV24918.1"/>
    <property type="molecule type" value="Genomic_DNA"/>
</dbReference>
<proteinExistence type="predicted"/>
<dbReference type="AlphaFoldDB" id="A0A1Y3YCB9"/>
<keyword evidence="1" id="KW-0472">Membrane</keyword>
<dbReference type="Proteomes" id="UP000284434">
    <property type="component" value="Unassembled WGS sequence"/>
</dbReference>
<evidence type="ECO:0000313" key="4">
    <source>
        <dbReference type="EMBL" id="RGY06919.1"/>
    </source>
</evidence>
<dbReference type="EMBL" id="QSCO01000010">
    <property type="protein sequence ID" value="RGY06919.1"/>
    <property type="molecule type" value="Genomic_DNA"/>
</dbReference>
<dbReference type="Proteomes" id="UP000284243">
    <property type="component" value="Unassembled WGS sequence"/>
</dbReference>
<accession>A0A1Y3YCB9</accession>
<sequence length="245" mass="27830">MIVELINWIIMIKYILLGIWGLLLLNSCENDDFVWGKEDFARIVGPEIWTRNTDSMTFTFSVYPEEVKEFAVASCVVIQGKVADYDRTVKLAVDPSKTTAQASDYSLPREVILKAGQDSVGFDILLYRTEAMQTEEVRLQVKIDGSGDLQPGVDAWSALTIAWNDKITKPGNWEDLTEFFGDYSETKYRFIISTLGVSQFTYGEAEGMTWGEMWNYRLRMVAALEEYNATHSENMKDENGAVVSF</sequence>
<name>A0A1Y3YCB9_9BACT</name>
<organism evidence="4 7">
    <name type="scientific">Odoribacter splanchnicus</name>
    <dbReference type="NCBI Taxonomy" id="28118"/>
    <lineage>
        <taxon>Bacteria</taxon>
        <taxon>Pseudomonadati</taxon>
        <taxon>Bacteroidota</taxon>
        <taxon>Bacteroidia</taxon>
        <taxon>Bacteroidales</taxon>
        <taxon>Odoribacteraceae</taxon>
        <taxon>Odoribacter</taxon>
    </lineage>
</organism>
<keyword evidence="1" id="KW-1133">Transmembrane helix</keyword>